<feature type="domain" description="Peptidase C14 caspase" evidence="3">
    <location>
        <begin position="113"/>
        <end position="208"/>
    </location>
</feature>
<gene>
    <name evidence="4" type="ORF">RDB_LOCUS160248</name>
</gene>
<evidence type="ECO:0000256" key="1">
    <source>
        <dbReference type="ARBA" id="ARBA00009005"/>
    </source>
</evidence>
<evidence type="ECO:0000313" key="5">
    <source>
        <dbReference type="Proteomes" id="UP000663841"/>
    </source>
</evidence>
<dbReference type="InterPro" id="IPR011600">
    <property type="entry name" value="Pept_C14_caspase"/>
</dbReference>
<dbReference type="Proteomes" id="UP000663841">
    <property type="component" value="Unassembled WGS sequence"/>
</dbReference>
<dbReference type="InterPro" id="IPR050452">
    <property type="entry name" value="Metacaspase"/>
</dbReference>
<organism evidence="4 5">
    <name type="scientific">Rhizoctonia solani</name>
    <dbReference type="NCBI Taxonomy" id="456999"/>
    <lineage>
        <taxon>Eukaryota</taxon>
        <taxon>Fungi</taxon>
        <taxon>Dikarya</taxon>
        <taxon>Basidiomycota</taxon>
        <taxon>Agaricomycotina</taxon>
        <taxon>Agaricomycetes</taxon>
        <taxon>Cantharellales</taxon>
        <taxon>Ceratobasidiaceae</taxon>
        <taxon>Rhizoctonia</taxon>
    </lineage>
</organism>
<evidence type="ECO:0000259" key="3">
    <source>
        <dbReference type="Pfam" id="PF00656"/>
    </source>
</evidence>
<reference evidence="4" key="1">
    <citation type="submission" date="2021-01" db="EMBL/GenBank/DDBJ databases">
        <authorList>
            <person name="Kaushik A."/>
        </authorList>
    </citation>
    <scope>NUCLEOTIDE SEQUENCE</scope>
    <source>
        <strain evidence="4">AG3-T5</strain>
    </source>
</reference>
<dbReference type="GO" id="GO:0006508">
    <property type="term" value="P:proteolysis"/>
    <property type="evidence" value="ECO:0007669"/>
    <property type="project" value="InterPro"/>
</dbReference>
<comment type="caution">
    <text evidence="4">The sequence shown here is derived from an EMBL/GenBank/DDBJ whole genome shotgun (WGS) entry which is preliminary data.</text>
</comment>
<protein>
    <recommendedName>
        <fullName evidence="3">Peptidase C14 caspase domain-containing protein</fullName>
    </recommendedName>
</protein>
<evidence type="ECO:0000313" key="4">
    <source>
        <dbReference type="EMBL" id="CAE6464268.1"/>
    </source>
</evidence>
<feature type="region of interest" description="Disordered" evidence="2">
    <location>
        <begin position="1"/>
        <end position="50"/>
    </location>
</feature>
<comment type="similarity">
    <text evidence="1">Belongs to the peptidase C14B family.</text>
</comment>
<dbReference type="AlphaFoldDB" id="A0A8H3BSR6"/>
<feature type="region of interest" description="Disordered" evidence="2">
    <location>
        <begin position="536"/>
        <end position="559"/>
    </location>
</feature>
<name>A0A8H3BSR6_9AGAM</name>
<evidence type="ECO:0000256" key="2">
    <source>
        <dbReference type="SAM" id="MobiDB-lite"/>
    </source>
</evidence>
<feature type="compositionally biased region" description="Basic and acidic residues" evidence="2">
    <location>
        <begin position="536"/>
        <end position="545"/>
    </location>
</feature>
<dbReference type="PANTHER" id="PTHR48104:SF30">
    <property type="entry name" value="METACASPASE-1"/>
    <property type="match status" value="1"/>
</dbReference>
<dbReference type="GO" id="GO:0004197">
    <property type="term" value="F:cysteine-type endopeptidase activity"/>
    <property type="evidence" value="ECO:0007669"/>
    <property type="project" value="InterPro"/>
</dbReference>
<dbReference type="GO" id="GO:0005737">
    <property type="term" value="C:cytoplasm"/>
    <property type="evidence" value="ECO:0007669"/>
    <property type="project" value="TreeGrafter"/>
</dbReference>
<sequence>MSETNLDTKLPCEAADWEHTRAKSSFPNIHSELKDEAQPQAPQPEHETVQEEHDQHIPGAWIHPSPTVVSVPEPLDETSQSTLWEELGSAIRNGDSIPTSNNQATYKLRGEVKRRALLIGGQYETDSRNRFLPGTPNDIWNIYRMLLNHGYEKEDIRILMTRAEDTTQYKCRPTKNNIMKSLDWLVQNTRKGDYRYFHFSGHGEVFESSTGKEAREIPKQSAKVKKNDTELYGGQSVKTHVSQTIRATELKRYSEGMLQVYDITLTLTSARALSAYCRDKPPHTGSKFDLTEWENRFRVRDEELNEVFSRLPEGCNLTCTLDCCHSARIANNNFKLLGAGFRGSVVAAGNEPSLEPLPLPHIPPTTHHLVDKVEIKKGVILRNGSNDKPSCAVQISSPSQLPIYGPVESEEFPTVDISDGPESFQASRGLINFTTSVYQYFSPPRATKIKMEEKLPDEEARQDKIVADMLTWGGCHQRQFAGEFGDGFQKGGYFTSAFVEAVNGIPKDKPIKVRELFENVNKKLEEKMENCIRRKNETAKEKKQGPQDNPKITRGYDSSLTGGVRPQYIQLWTSLGNRNEDSARAKLDQFFDIGSGQGEKNSCASDSCESSVHVN</sequence>
<accession>A0A8H3BSR6</accession>
<proteinExistence type="inferred from homology"/>
<dbReference type="Gene3D" id="3.40.50.12660">
    <property type="match status" value="2"/>
</dbReference>
<dbReference type="EMBL" id="CAJMWW010000298">
    <property type="protein sequence ID" value="CAE6464268.1"/>
    <property type="molecule type" value="Genomic_DNA"/>
</dbReference>
<dbReference type="PANTHER" id="PTHR48104">
    <property type="entry name" value="METACASPASE-4"/>
    <property type="match status" value="1"/>
</dbReference>
<dbReference type="Pfam" id="PF00656">
    <property type="entry name" value="Peptidase_C14"/>
    <property type="match status" value="1"/>
</dbReference>
<dbReference type="Gene3D" id="3.40.50.1460">
    <property type="match status" value="1"/>
</dbReference>